<organism evidence="1 2">
    <name type="scientific">Meloidogyne enterolobii</name>
    <name type="common">Root-knot nematode worm</name>
    <name type="synonym">Meloidogyne mayaguensis</name>
    <dbReference type="NCBI Taxonomy" id="390850"/>
    <lineage>
        <taxon>Eukaryota</taxon>
        <taxon>Metazoa</taxon>
        <taxon>Ecdysozoa</taxon>
        <taxon>Nematoda</taxon>
        <taxon>Chromadorea</taxon>
        <taxon>Rhabditida</taxon>
        <taxon>Tylenchina</taxon>
        <taxon>Tylenchomorpha</taxon>
        <taxon>Tylenchoidea</taxon>
        <taxon>Meloidogynidae</taxon>
        <taxon>Meloidogyninae</taxon>
        <taxon>Meloidogyne</taxon>
    </lineage>
</organism>
<accession>A0A6V7TKA5</accession>
<dbReference type="AlphaFoldDB" id="A0A6V7TKA5"/>
<name>A0A6V7TKA5_MELEN</name>
<proteinExistence type="predicted"/>
<comment type="caution">
    <text evidence="1">The sequence shown here is derived from an EMBL/GenBank/DDBJ whole genome shotgun (WGS) entry which is preliminary data.</text>
</comment>
<evidence type="ECO:0000313" key="2">
    <source>
        <dbReference type="Proteomes" id="UP000580250"/>
    </source>
</evidence>
<sequence>MSHSFTTIKQNNNNIFKIKSAASNNFIDNYFSLLFAFLQMEMNENRNQQQKIVKRPTINKNNQQRRRFYTRRRGGGQQPLTFFVLLFSLISYCSLTTTECATFFYGATEDSESPEKIEQLQNVVDTNERALALAESAAAANSENEINEQKLSSHELESVYNFCSLLPLLEQSGQIVKNAQARQVCNKLVDMLKPMFRKRNKAIRPRRTNILITKRRK</sequence>
<evidence type="ECO:0000313" key="1">
    <source>
        <dbReference type="EMBL" id="CAD2124006.1"/>
    </source>
</evidence>
<dbReference type="OrthoDB" id="5875209at2759"/>
<gene>
    <name evidence="1" type="ORF">MENT_LOCUS682</name>
</gene>
<protein>
    <submittedName>
        <fullName evidence="1">Uncharacterized protein</fullName>
    </submittedName>
</protein>
<reference evidence="1 2" key="1">
    <citation type="submission" date="2020-08" db="EMBL/GenBank/DDBJ databases">
        <authorList>
            <person name="Koutsovoulos G."/>
            <person name="Danchin GJ E."/>
        </authorList>
    </citation>
    <scope>NUCLEOTIDE SEQUENCE [LARGE SCALE GENOMIC DNA]</scope>
</reference>
<dbReference type="Proteomes" id="UP000580250">
    <property type="component" value="Unassembled WGS sequence"/>
</dbReference>
<dbReference type="EMBL" id="CAJEWN010000002">
    <property type="protein sequence ID" value="CAD2124006.1"/>
    <property type="molecule type" value="Genomic_DNA"/>
</dbReference>